<sequence>MKKIFVSGCYDIIHAGHVQFFIDAKALGEHLTVCIASDKVLMLEKKRNPSLPMDHKKSLIHALEMVDDVVIGENLEKGLDFKKHFLRIKPHVLAVTEDDKYNKIKRDLCALVGAEYVVLPKTPPKIDQINTSTIVNKIQAPQEVPLRVDFAGGWLDVPRFSKKGGFIVNCAITPFVSLNKWEYKKKSGLGGSAAWAILNGKDGIKSEINLGVGWQDPAIIHETGLCVWNSGVKPELYLKRNCNMLKGLMAINFSNDDHDTPLIVDIERNYSLIYKAGQIACKAVINEDLTQLADAVRISYEVQLGEGMDQLLEVDNCIAQKYCGGGWGGYALYLFSSKLDREKFVNNNPQAKPVEPFMN</sequence>
<evidence type="ECO:0000256" key="1">
    <source>
        <dbReference type="ARBA" id="ARBA00022679"/>
    </source>
</evidence>
<dbReference type="Pfam" id="PF01467">
    <property type="entry name" value="CTP_transf_like"/>
    <property type="match status" value="1"/>
</dbReference>
<dbReference type="InterPro" id="IPR050385">
    <property type="entry name" value="Archaeal_FAD_synthase"/>
</dbReference>
<proteinExistence type="predicted"/>
<keyword evidence="1" id="KW-0808">Transferase</keyword>
<keyword evidence="2" id="KW-0548">Nucleotidyltransferase</keyword>
<dbReference type="PANTHER" id="PTHR43793">
    <property type="entry name" value="FAD SYNTHASE"/>
    <property type="match status" value="1"/>
</dbReference>
<name>A0A382GKE4_9ZZZZ</name>
<organism evidence="4">
    <name type="scientific">marine metagenome</name>
    <dbReference type="NCBI Taxonomy" id="408172"/>
    <lineage>
        <taxon>unclassified sequences</taxon>
        <taxon>metagenomes</taxon>
        <taxon>ecological metagenomes</taxon>
    </lineage>
</organism>
<dbReference type="InterPro" id="IPR014729">
    <property type="entry name" value="Rossmann-like_a/b/a_fold"/>
</dbReference>
<dbReference type="NCBIfam" id="TIGR00125">
    <property type="entry name" value="cyt_tran_rel"/>
    <property type="match status" value="1"/>
</dbReference>
<dbReference type="GO" id="GO:0016779">
    <property type="term" value="F:nucleotidyltransferase activity"/>
    <property type="evidence" value="ECO:0007669"/>
    <property type="project" value="UniProtKB-KW"/>
</dbReference>
<evidence type="ECO:0000313" key="4">
    <source>
        <dbReference type="EMBL" id="SVB75600.1"/>
    </source>
</evidence>
<reference evidence="4" key="1">
    <citation type="submission" date="2018-05" db="EMBL/GenBank/DDBJ databases">
        <authorList>
            <person name="Lanie J.A."/>
            <person name="Ng W.-L."/>
            <person name="Kazmierczak K.M."/>
            <person name="Andrzejewski T.M."/>
            <person name="Davidsen T.M."/>
            <person name="Wayne K.J."/>
            <person name="Tettelin H."/>
            <person name="Glass J.I."/>
            <person name="Rusch D."/>
            <person name="Podicherti R."/>
            <person name="Tsui H.-C.T."/>
            <person name="Winkler M.E."/>
        </authorList>
    </citation>
    <scope>NUCLEOTIDE SEQUENCE</scope>
</reference>
<dbReference type="Gene3D" id="3.40.50.620">
    <property type="entry name" value="HUPs"/>
    <property type="match status" value="1"/>
</dbReference>
<accession>A0A382GKE4</accession>
<evidence type="ECO:0000259" key="3">
    <source>
        <dbReference type="Pfam" id="PF01467"/>
    </source>
</evidence>
<dbReference type="EMBL" id="UINC01056036">
    <property type="protein sequence ID" value="SVB75600.1"/>
    <property type="molecule type" value="Genomic_DNA"/>
</dbReference>
<dbReference type="AlphaFoldDB" id="A0A382GKE4"/>
<dbReference type="InterPro" id="IPR004821">
    <property type="entry name" value="Cyt_trans-like"/>
</dbReference>
<protein>
    <recommendedName>
        <fullName evidence="3">Cytidyltransferase-like domain-containing protein</fullName>
    </recommendedName>
</protein>
<gene>
    <name evidence="4" type="ORF">METZ01_LOCUS228454</name>
</gene>
<evidence type="ECO:0000256" key="2">
    <source>
        <dbReference type="ARBA" id="ARBA00022695"/>
    </source>
</evidence>
<dbReference type="PANTHER" id="PTHR43793:SF1">
    <property type="entry name" value="FAD SYNTHASE"/>
    <property type="match status" value="1"/>
</dbReference>
<dbReference type="Gene3D" id="3.30.230.120">
    <property type="match status" value="1"/>
</dbReference>
<dbReference type="SUPFAM" id="SSF52374">
    <property type="entry name" value="Nucleotidylyl transferase"/>
    <property type="match status" value="1"/>
</dbReference>
<feature type="domain" description="Cytidyltransferase-like" evidence="3">
    <location>
        <begin position="6"/>
        <end position="79"/>
    </location>
</feature>